<evidence type="ECO:0000256" key="3">
    <source>
        <dbReference type="ARBA" id="ARBA00022448"/>
    </source>
</evidence>
<feature type="domain" description="CSC1/OSCA1-like cytosolic" evidence="12">
    <location>
        <begin position="202"/>
        <end position="360"/>
    </location>
</feature>
<evidence type="ECO:0000256" key="6">
    <source>
        <dbReference type="ARBA" id="ARBA00023136"/>
    </source>
</evidence>
<evidence type="ECO:0000259" key="11">
    <source>
        <dbReference type="Pfam" id="PF13967"/>
    </source>
</evidence>
<feature type="transmembrane region" description="Helical" evidence="8">
    <location>
        <begin position="490"/>
        <end position="516"/>
    </location>
</feature>
<dbReference type="Pfam" id="PF13967">
    <property type="entry name" value="RSN1_TM"/>
    <property type="match status" value="1"/>
</dbReference>
<dbReference type="Proteomes" id="UP000054270">
    <property type="component" value="Unassembled WGS sequence"/>
</dbReference>
<comment type="subcellular location">
    <subcellularLocation>
        <location evidence="1">Membrane</location>
        <topology evidence="1">Multi-pass membrane protein</topology>
    </subcellularLocation>
</comment>
<dbReference type="InterPro" id="IPR045122">
    <property type="entry name" value="Csc1-like"/>
</dbReference>
<organism evidence="13 14">
    <name type="scientific">Hypholoma sublateritium (strain FD-334 SS-4)</name>
    <dbReference type="NCBI Taxonomy" id="945553"/>
    <lineage>
        <taxon>Eukaryota</taxon>
        <taxon>Fungi</taxon>
        <taxon>Dikarya</taxon>
        <taxon>Basidiomycota</taxon>
        <taxon>Agaricomycotina</taxon>
        <taxon>Agaricomycetes</taxon>
        <taxon>Agaricomycetidae</taxon>
        <taxon>Agaricales</taxon>
        <taxon>Agaricineae</taxon>
        <taxon>Strophariaceae</taxon>
        <taxon>Hypholoma</taxon>
    </lineage>
</organism>
<feature type="domain" description="10TM putative phosphate transporter extracellular tail" evidence="10">
    <location>
        <begin position="852"/>
        <end position="926"/>
    </location>
</feature>
<dbReference type="InterPro" id="IPR032880">
    <property type="entry name" value="CSC1/OSCA1-like_N"/>
</dbReference>
<dbReference type="OrthoDB" id="1076608at2759"/>
<feature type="compositionally biased region" description="Basic and acidic residues" evidence="7">
    <location>
        <begin position="841"/>
        <end position="855"/>
    </location>
</feature>
<evidence type="ECO:0000256" key="8">
    <source>
        <dbReference type="SAM" id="Phobius"/>
    </source>
</evidence>
<dbReference type="InterPro" id="IPR022257">
    <property type="entry name" value="PHM7_ext"/>
</dbReference>
<evidence type="ECO:0000259" key="9">
    <source>
        <dbReference type="Pfam" id="PF02714"/>
    </source>
</evidence>
<evidence type="ECO:0000256" key="7">
    <source>
        <dbReference type="SAM" id="MobiDB-lite"/>
    </source>
</evidence>
<feature type="transmembrane region" description="Helical" evidence="8">
    <location>
        <begin position="157"/>
        <end position="173"/>
    </location>
</feature>
<feature type="transmembrane region" description="Helical" evidence="8">
    <location>
        <begin position="674"/>
        <end position="698"/>
    </location>
</feature>
<keyword evidence="5 8" id="KW-1133">Transmembrane helix</keyword>
<feature type="transmembrane region" description="Helical" evidence="8">
    <location>
        <begin position="779"/>
        <end position="796"/>
    </location>
</feature>
<evidence type="ECO:0000313" key="13">
    <source>
        <dbReference type="EMBL" id="KJA18391.1"/>
    </source>
</evidence>
<feature type="domain" description="CSC1/OSCA1-like N-terminal transmembrane" evidence="11">
    <location>
        <begin position="28"/>
        <end position="175"/>
    </location>
</feature>
<comment type="similarity">
    <text evidence="2">Belongs to the CSC1 (TC 1.A.17) family.</text>
</comment>
<dbReference type="AlphaFoldDB" id="A0A0D2NNN1"/>
<feature type="transmembrane region" description="Helical" evidence="8">
    <location>
        <begin position="584"/>
        <end position="609"/>
    </location>
</feature>
<gene>
    <name evidence="13" type="ORF">HYPSUDRAFT_45242</name>
</gene>
<evidence type="ECO:0000256" key="5">
    <source>
        <dbReference type="ARBA" id="ARBA00022989"/>
    </source>
</evidence>
<proteinExistence type="inferred from homology"/>
<dbReference type="PANTHER" id="PTHR13018:SF143">
    <property type="entry name" value="CSC1_OSCA1-LIKE 7TM REGION DOMAIN-CONTAINING PROTEIN"/>
    <property type="match status" value="1"/>
</dbReference>
<feature type="domain" description="CSC1/OSCA1-like cytosolic" evidence="12">
    <location>
        <begin position="430"/>
        <end position="477"/>
    </location>
</feature>
<feature type="transmembrane region" description="Helical" evidence="8">
    <location>
        <begin position="629"/>
        <end position="654"/>
    </location>
</feature>
<dbReference type="Pfam" id="PF02714">
    <property type="entry name" value="RSN1_7TM"/>
    <property type="match status" value="1"/>
</dbReference>
<evidence type="ECO:0000256" key="2">
    <source>
        <dbReference type="ARBA" id="ARBA00007779"/>
    </source>
</evidence>
<feature type="transmembrane region" description="Helical" evidence="8">
    <location>
        <begin position="704"/>
        <end position="728"/>
    </location>
</feature>
<name>A0A0D2NNN1_HYPSF</name>
<keyword evidence="6 8" id="KW-0472">Membrane</keyword>
<protein>
    <recommendedName>
        <fullName evidence="15">DUF221-domain-containing protein</fullName>
    </recommendedName>
</protein>
<evidence type="ECO:0000256" key="4">
    <source>
        <dbReference type="ARBA" id="ARBA00022692"/>
    </source>
</evidence>
<sequence length="929" mass="101786">MHDPVLFARASSNGTSIDTATSASTATFVTALVFNAIVFGAELAVFTLIRPYFKAIYEPLTYVPEPEKRAKPLSRNRFMWPLAVFRADYRAIIRVNGLDAYFFVRFLRVMAITFTPIWIISWIVLLPLTSVKTSVGVNAGLDIFTFGNVAPNKQARYAAHIILVYAFTFWIFYQIKGEMRHFIITRQQHLIERTHAKSVQANTILITGIPKKYLTQDALFKLFNELPGGVKKIWINRNLKELPDIYDRRTAACAKLESAETALLRTAAKLRLKAAGKGKDTEKSDVEHNAVENAEVAVPESDRPTHKLGFLGLFGEKVDSITWARKEILVCTQLLDAGRAHISASDERGAADVDNSDDAIFQEAAVDEEGNPRLRTSAELRLDDLNPLKAGKQAVGAVGSVAKGTISGMAKGAEAIKGRVVGPGGPEGEYPPMNSAFVTFNRQISAHLAVQVLAHHEPYRMSNRYVEVAPTDVIWANLGLNPYEQKIRIALSYAATAGLILLWAFPVAFVGVISNIHTVCVTAKFLAWICTLPKVVVGIISGILPPVLLAVLMMLLPIILRLLARFEGIPKYTGLELSLMTRFFLFQVLHSFLIVTLSSGIIASLNSLIHDPTSIPSILASNLPKASTFFLTYIILQGLSGVAGGFLQIVRLIIYYVKLIILGSTPRSVWGIKYVPASVAWGTTFPGMTLLVVITLGYSIISPIINGLACATFFAFYMLYKYLFLYAYQQPTTTDTGGLFYPKAMQHIFVGLYVQQICLCALFFLAQDENNSPSAIPEGALMVVLIVLTAGFQTIINNSYGPLLTALPLSLQDRTYTPPVIEAVPAEVTEEADEPRASSSDGHEQEKEQLKPKDAVDEVAAATEESYGFAHPAASRPQRAVWIPRDTLGMSASEARACREEGIVVGERHATMDAKGKVDVSGGPPDLIQ</sequence>
<evidence type="ECO:0000259" key="10">
    <source>
        <dbReference type="Pfam" id="PF12621"/>
    </source>
</evidence>
<keyword evidence="14" id="KW-1185">Reference proteome</keyword>
<feature type="transmembrane region" description="Helical" evidence="8">
    <location>
        <begin position="748"/>
        <end position="767"/>
    </location>
</feature>
<feature type="transmembrane region" description="Helical" evidence="8">
    <location>
        <begin position="536"/>
        <end position="563"/>
    </location>
</feature>
<keyword evidence="4 8" id="KW-0812">Transmembrane</keyword>
<dbReference type="STRING" id="945553.A0A0D2NNN1"/>
<feature type="domain" description="CSC1/OSCA1-like 7TM region" evidence="9">
    <location>
        <begin position="491"/>
        <end position="763"/>
    </location>
</feature>
<dbReference type="InterPro" id="IPR003864">
    <property type="entry name" value="CSC1/OSCA1-like_7TM"/>
</dbReference>
<dbReference type="GO" id="GO:0005227">
    <property type="term" value="F:calcium-activated cation channel activity"/>
    <property type="evidence" value="ECO:0007669"/>
    <property type="project" value="InterPro"/>
</dbReference>
<dbReference type="Pfam" id="PF12621">
    <property type="entry name" value="PHM7_ext"/>
    <property type="match status" value="1"/>
</dbReference>
<dbReference type="PANTHER" id="PTHR13018">
    <property type="entry name" value="PROBABLE MEMBRANE PROTEIN DUF221-RELATED"/>
    <property type="match status" value="1"/>
</dbReference>
<evidence type="ECO:0008006" key="15">
    <source>
        <dbReference type="Google" id="ProtNLM"/>
    </source>
</evidence>
<keyword evidence="3" id="KW-0813">Transport</keyword>
<dbReference type="InterPro" id="IPR027815">
    <property type="entry name" value="CSC1/OSCA1-like_cyt"/>
</dbReference>
<evidence type="ECO:0000259" key="12">
    <source>
        <dbReference type="Pfam" id="PF14703"/>
    </source>
</evidence>
<dbReference type="Pfam" id="PF14703">
    <property type="entry name" value="PHM7_cyt"/>
    <property type="match status" value="2"/>
</dbReference>
<feature type="transmembrane region" description="Helical" evidence="8">
    <location>
        <begin position="102"/>
        <end position="125"/>
    </location>
</feature>
<feature type="transmembrane region" description="Helical" evidence="8">
    <location>
        <begin position="28"/>
        <end position="49"/>
    </location>
</feature>
<accession>A0A0D2NNN1</accession>
<reference evidence="14" key="1">
    <citation type="submission" date="2014-04" db="EMBL/GenBank/DDBJ databases">
        <title>Evolutionary Origins and Diversification of the Mycorrhizal Mutualists.</title>
        <authorList>
            <consortium name="DOE Joint Genome Institute"/>
            <consortium name="Mycorrhizal Genomics Consortium"/>
            <person name="Kohler A."/>
            <person name="Kuo A."/>
            <person name="Nagy L.G."/>
            <person name="Floudas D."/>
            <person name="Copeland A."/>
            <person name="Barry K.W."/>
            <person name="Cichocki N."/>
            <person name="Veneault-Fourrey C."/>
            <person name="LaButti K."/>
            <person name="Lindquist E.A."/>
            <person name="Lipzen A."/>
            <person name="Lundell T."/>
            <person name="Morin E."/>
            <person name="Murat C."/>
            <person name="Riley R."/>
            <person name="Ohm R."/>
            <person name="Sun H."/>
            <person name="Tunlid A."/>
            <person name="Henrissat B."/>
            <person name="Grigoriev I.V."/>
            <person name="Hibbett D.S."/>
            <person name="Martin F."/>
        </authorList>
    </citation>
    <scope>NUCLEOTIDE SEQUENCE [LARGE SCALE GENOMIC DNA]</scope>
    <source>
        <strain evidence="14">FD-334 SS-4</strain>
    </source>
</reference>
<dbReference type="GO" id="GO:0005886">
    <property type="term" value="C:plasma membrane"/>
    <property type="evidence" value="ECO:0007669"/>
    <property type="project" value="TreeGrafter"/>
</dbReference>
<evidence type="ECO:0000256" key="1">
    <source>
        <dbReference type="ARBA" id="ARBA00004141"/>
    </source>
</evidence>
<evidence type="ECO:0000313" key="14">
    <source>
        <dbReference type="Proteomes" id="UP000054270"/>
    </source>
</evidence>
<dbReference type="EMBL" id="KN817589">
    <property type="protein sequence ID" value="KJA18391.1"/>
    <property type="molecule type" value="Genomic_DNA"/>
</dbReference>
<feature type="region of interest" description="Disordered" evidence="7">
    <location>
        <begin position="826"/>
        <end position="855"/>
    </location>
</feature>
<dbReference type="OMA" id="FVQFNHQ"/>